<proteinExistence type="inferred from homology"/>
<dbReference type="CDD" id="cd06261">
    <property type="entry name" value="TM_PBP2"/>
    <property type="match status" value="1"/>
</dbReference>
<dbReference type="EMBL" id="VNJI01000030">
    <property type="protein sequence ID" value="TVY07908.1"/>
    <property type="molecule type" value="Genomic_DNA"/>
</dbReference>
<evidence type="ECO:0000256" key="3">
    <source>
        <dbReference type="ARBA" id="ARBA00022475"/>
    </source>
</evidence>
<keyword evidence="6 7" id="KW-0472">Membrane</keyword>
<comment type="caution">
    <text evidence="9">The sequence shown here is derived from an EMBL/GenBank/DDBJ whole genome shotgun (WGS) entry which is preliminary data.</text>
</comment>
<evidence type="ECO:0000313" key="10">
    <source>
        <dbReference type="Proteomes" id="UP000317036"/>
    </source>
</evidence>
<gene>
    <name evidence="9" type="ORF">FPZ49_21635</name>
</gene>
<dbReference type="Gene3D" id="1.10.3720.10">
    <property type="entry name" value="MetI-like"/>
    <property type="match status" value="1"/>
</dbReference>
<feature type="transmembrane region" description="Helical" evidence="7">
    <location>
        <begin position="98"/>
        <end position="123"/>
    </location>
</feature>
<dbReference type="PROSITE" id="PS50928">
    <property type="entry name" value="ABC_TM1"/>
    <property type="match status" value="1"/>
</dbReference>
<keyword evidence="3" id="KW-1003">Cell membrane</keyword>
<evidence type="ECO:0000256" key="5">
    <source>
        <dbReference type="ARBA" id="ARBA00022989"/>
    </source>
</evidence>
<keyword evidence="5 7" id="KW-1133">Transmembrane helix</keyword>
<evidence type="ECO:0000256" key="2">
    <source>
        <dbReference type="ARBA" id="ARBA00022448"/>
    </source>
</evidence>
<dbReference type="OrthoDB" id="9797472at2"/>
<feature type="transmembrane region" description="Helical" evidence="7">
    <location>
        <begin position="36"/>
        <end position="56"/>
    </location>
</feature>
<dbReference type="GO" id="GO:0005886">
    <property type="term" value="C:plasma membrane"/>
    <property type="evidence" value="ECO:0007669"/>
    <property type="project" value="UniProtKB-SubCell"/>
</dbReference>
<accession>A0A559K700</accession>
<dbReference type="PANTHER" id="PTHR43386">
    <property type="entry name" value="OLIGOPEPTIDE TRANSPORT SYSTEM PERMEASE PROTEIN APPC"/>
    <property type="match status" value="1"/>
</dbReference>
<evidence type="ECO:0000259" key="8">
    <source>
        <dbReference type="PROSITE" id="PS50928"/>
    </source>
</evidence>
<keyword evidence="4 7" id="KW-0812">Transmembrane</keyword>
<evidence type="ECO:0000256" key="7">
    <source>
        <dbReference type="RuleBase" id="RU363032"/>
    </source>
</evidence>
<dbReference type="Pfam" id="PF00528">
    <property type="entry name" value="BPD_transp_1"/>
    <property type="match status" value="1"/>
</dbReference>
<dbReference type="SUPFAM" id="SSF161098">
    <property type="entry name" value="MetI-like"/>
    <property type="match status" value="1"/>
</dbReference>
<comment type="subcellular location">
    <subcellularLocation>
        <location evidence="1 7">Cell membrane</location>
        <topology evidence="1 7">Multi-pass membrane protein</topology>
    </subcellularLocation>
</comment>
<protein>
    <submittedName>
        <fullName evidence="9">ABC transporter permease</fullName>
    </submittedName>
</protein>
<feature type="transmembrane region" description="Helical" evidence="7">
    <location>
        <begin position="212"/>
        <end position="240"/>
    </location>
</feature>
<evidence type="ECO:0000256" key="1">
    <source>
        <dbReference type="ARBA" id="ARBA00004651"/>
    </source>
</evidence>
<feature type="transmembrane region" description="Helical" evidence="7">
    <location>
        <begin position="143"/>
        <end position="167"/>
    </location>
</feature>
<dbReference type="InterPro" id="IPR035906">
    <property type="entry name" value="MetI-like_sf"/>
</dbReference>
<keyword evidence="2 7" id="KW-0813">Transport</keyword>
<dbReference type="InterPro" id="IPR050366">
    <property type="entry name" value="BP-dependent_transpt_permease"/>
</dbReference>
<dbReference type="AlphaFoldDB" id="A0A559K700"/>
<feature type="domain" description="ABC transmembrane type-1" evidence="8">
    <location>
        <begin position="94"/>
        <end position="283"/>
    </location>
</feature>
<dbReference type="GO" id="GO:0055085">
    <property type="term" value="P:transmembrane transport"/>
    <property type="evidence" value="ECO:0007669"/>
    <property type="project" value="InterPro"/>
</dbReference>
<name>A0A559K700_9BACL</name>
<feature type="transmembrane region" description="Helical" evidence="7">
    <location>
        <begin position="260"/>
        <end position="282"/>
    </location>
</feature>
<keyword evidence="10" id="KW-1185">Reference proteome</keyword>
<evidence type="ECO:0000313" key="9">
    <source>
        <dbReference type="EMBL" id="TVY07908.1"/>
    </source>
</evidence>
<dbReference type="PANTHER" id="PTHR43386:SF1">
    <property type="entry name" value="D,D-DIPEPTIDE TRANSPORT SYSTEM PERMEASE PROTEIN DDPC-RELATED"/>
    <property type="match status" value="1"/>
</dbReference>
<organism evidence="9 10">
    <name type="scientific">Paenibacillus cremeus</name>
    <dbReference type="NCBI Taxonomy" id="2163881"/>
    <lineage>
        <taxon>Bacteria</taxon>
        <taxon>Bacillati</taxon>
        <taxon>Bacillota</taxon>
        <taxon>Bacilli</taxon>
        <taxon>Bacillales</taxon>
        <taxon>Paenibacillaceae</taxon>
        <taxon>Paenibacillus</taxon>
    </lineage>
</organism>
<dbReference type="RefSeq" id="WP_144850805.1">
    <property type="nucleotide sequence ID" value="NZ_VNJI01000030.1"/>
</dbReference>
<sequence>METGTPTVVTQRPLFEPARLRLPYLHALLRNKQARWALLLLIPLILLAWLAPLLPLSPPLESNVRASLNAPSLQHPFGTDKLGRDVLSRTLSGIRVSLLVGITVSVLAMAGGMLIGTLSGFFGRRVDRSIMAAVDVFLSFPSLLLAIGLVATLGAGTLPVIMAITIADLPRMIRLQRSIVLSLKSRAFIDAARIVSAPKSWLMWKHIMPNTLAPMLVAGSITAANAILTEAALSFLGLGITPPAPSLGNIIHDGQMYLQQAWWISVLPGLVILLITISLHFFSDGIRIVLDPKSRQ</sequence>
<evidence type="ECO:0000256" key="4">
    <source>
        <dbReference type="ARBA" id="ARBA00022692"/>
    </source>
</evidence>
<reference evidence="9 10" key="1">
    <citation type="submission" date="2019-07" db="EMBL/GenBank/DDBJ databases">
        <authorList>
            <person name="Kim J."/>
        </authorList>
    </citation>
    <scope>NUCLEOTIDE SEQUENCE [LARGE SCALE GENOMIC DNA]</scope>
    <source>
        <strain evidence="9 10">JC52</strain>
    </source>
</reference>
<evidence type="ECO:0000256" key="6">
    <source>
        <dbReference type="ARBA" id="ARBA00023136"/>
    </source>
</evidence>
<comment type="similarity">
    <text evidence="7">Belongs to the binding-protein-dependent transport system permease family.</text>
</comment>
<dbReference type="InterPro" id="IPR000515">
    <property type="entry name" value="MetI-like"/>
</dbReference>
<dbReference type="Proteomes" id="UP000317036">
    <property type="component" value="Unassembled WGS sequence"/>
</dbReference>